<reference evidence="1 2" key="2">
    <citation type="journal article" date="2018" name="Hortic Res">
        <title>Improved Brassica rapa reference genome by single-molecule sequencing and chromosome conformation capture technologies.</title>
        <authorList>
            <person name="Zhang L."/>
            <person name="Cai X."/>
            <person name="Wu J."/>
            <person name="Liu M."/>
            <person name="Grob S."/>
            <person name="Cheng F."/>
            <person name="Liang J."/>
            <person name="Cai C."/>
            <person name="Liu Z."/>
            <person name="Liu B."/>
            <person name="Wang F."/>
            <person name="Li S."/>
            <person name="Liu F."/>
            <person name="Li X."/>
            <person name="Cheng L."/>
            <person name="Yang W."/>
            <person name="Li M.H."/>
            <person name="Grossniklaus U."/>
            <person name="Zheng H."/>
            <person name="Wang X."/>
        </authorList>
    </citation>
    <scope>NUCLEOTIDE SEQUENCE [LARGE SCALE GENOMIC DNA]</scope>
    <source>
        <strain evidence="1 2">cv. Chiifu-401-42</strain>
    </source>
</reference>
<evidence type="ECO:0000313" key="2">
    <source>
        <dbReference type="Proteomes" id="UP000011750"/>
    </source>
</evidence>
<keyword evidence="2" id="KW-1185">Reference proteome</keyword>
<dbReference type="AlphaFoldDB" id="M4DGA5"/>
<dbReference type="InParanoid" id="M4DGA5"/>
<proteinExistence type="predicted"/>
<evidence type="ECO:0000313" key="1">
    <source>
        <dbReference type="EnsemblPlants" id="Bra015528.1-P"/>
    </source>
</evidence>
<organism evidence="1 2">
    <name type="scientific">Brassica campestris</name>
    <name type="common">Field mustard</name>
    <dbReference type="NCBI Taxonomy" id="3711"/>
    <lineage>
        <taxon>Eukaryota</taxon>
        <taxon>Viridiplantae</taxon>
        <taxon>Streptophyta</taxon>
        <taxon>Embryophyta</taxon>
        <taxon>Tracheophyta</taxon>
        <taxon>Spermatophyta</taxon>
        <taxon>Magnoliopsida</taxon>
        <taxon>eudicotyledons</taxon>
        <taxon>Gunneridae</taxon>
        <taxon>Pentapetalae</taxon>
        <taxon>rosids</taxon>
        <taxon>malvids</taxon>
        <taxon>Brassicales</taxon>
        <taxon>Brassicaceae</taxon>
        <taxon>Brassiceae</taxon>
        <taxon>Brassica</taxon>
    </lineage>
</organism>
<accession>M4DGA5</accession>
<reference evidence="1" key="3">
    <citation type="submission" date="2023-03" db="UniProtKB">
        <authorList>
            <consortium name="EnsemblPlants"/>
        </authorList>
    </citation>
    <scope>IDENTIFICATION</scope>
    <source>
        <strain evidence="1">cv. Chiifu-401-42</strain>
    </source>
</reference>
<name>M4DGA5_BRACM</name>
<dbReference type="HOGENOM" id="CLU_2816019_0_0_1"/>
<dbReference type="EnsemblPlants" id="Bra015528.1">
    <property type="protein sequence ID" value="Bra015528.1-P"/>
    <property type="gene ID" value="Bra015528"/>
</dbReference>
<protein>
    <submittedName>
        <fullName evidence="1">Uncharacterized protein</fullName>
    </submittedName>
</protein>
<reference evidence="1 2" key="1">
    <citation type="journal article" date="2011" name="Nat. Genet.">
        <title>The genome of the mesopolyploid crop species Brassica rapa.</title>
        <authorList>
            <consortium name="Brassica rapa Genome Sequencing Project Consortium"/>
            <person name="Wang X."/>
            <person name="Wang H."/>
            <person name="Wang J."/>
            <person name="Sun R."/>
            <person name="Wu J."/>
            <person name="Liu S."/>
            <person name="Bai Y."/>
            <person name="Mun J.H."/>
            <person name="Bancroft I."/>
            <person name="Cheng F."/>
            <person name="Huang S."/>
            <person name="Li X."/>
            <person name="Hua W."/>
            <person name="Wang J."/>
            <person name="Wang X."/>
            <person name="Freeling M."/>
            <person name="Pires J.C."/>
            <person name="Paterson A.H."/>
            <person name="Chalhoub B."/>
            <person name="Wang B."/>
            <person name="Hayward A."/>
            <person name="Sharpe A.G."/>
            <person name="Park B.S."/>
            <person name="Weisshaar B."/>
            <person name="Liu B."/>
            <person name="Li B."/>
            <person name="Liu B."/>
            <person name="Tong C."/>
            <person name="Song C."/>
            <person name="Duran C."/>
            <person name="Peng C."/>
            <person name="Geng C."/>
            <person name="Koh C."/>
            <person name="Lin C."/>
            <person name="Edwards D."/>
            <person name="Mu D."/>
            <person name="Shen D."/>
            <person name="Soumpourou E."/>
            <person name="Li F."/>
            <person name="Fraser F."/>
            <person name="Conant G."/>
            <person name="Lassalle G."/>
            <person name="King G.J."/>
            <person name="Bonnema G."/>
            <person name="Tang H."/>
            <person name="Wang H."/>
            <person name="Belcram H."/>
            <person name="Zhou H."/>
            <person name="Hirakawa H."/>
            <person name="Abe H."/>
            <person name="Guo H."/>
            <person name="Wang H."/>
            <person name="Jin H."/>
            <person name="Parkin I.A."/>
            <person name="Batley J."/>
            <person name="Kim J.S."/>
            <person name="Just J."/>
            <person name="Li J."/>
            <person name="Xu J."/>
            <person name="Deng J."/>
            <person name="Kim J.A."/>
            <person name="Li J."/>
            <person name="Yu J."/>
            <person name="Meng J."/>
            <person name="Wang J."/>
            <person name="Min J."/>
            <person name="Poulain J."/>
            <person name="Wang J."/>
            <person name="Hatakeyama K."/>
            <person name="Wu K."/>
            <person name="Wang L."/>
            <person name="Fang L."/>
            <person name="Trick M."/>
            <person name="Links M.G."/>
            <person name="Zhao M."/>
            <person name="Jin M."/>
            <person name="Ramchiary N."/>
            <person name="Drou N."/>
            <person name="Berkman P.J."/>
            <person name="Cai Q."/>
            <person name="Huang Q."/>
            <person name="Li R."/>
            <person name="Tabata S."/>
            <person name="Cheng S."/>
            <person name="Zhang S."/>
            <person name="Zhang S."/>
            <person name="Huang S."/>
            <person name="Sato S."/>
            <person name="Sun S."/>
            <person name="Kwon S.J."/>
            <person name="Choi S.R."/>
            <person name="Lee T.H."/>
            <person name="Fan W."/>
            <person name="Zhao X."/>
            <person name="Tan X."/>
            <person name="Xu X."/>
            <person name="Wang Y."/>
            <person name="Qiu Y."/>
            <person name="Yin Y."/>
            <person name="Li Y."/>
            <person name="Du Y."/>
            <person name="Liao Y."/>
            <person name="Lim Y."/>
            <person name="Narusaka Y."/>
            <person name="Wang Y."/>
            <person name="Wang Z."/>
            <person name="Li Z."/>
            <person name="Wang Z."/>
            <person name="Xiong Z."/>
            <person name="Zhang Z."/>
        </authorList>
    </citation>
    <scope>NUCLEOTIDE SEQUENCE [LARGE SCALE GENOMIC DNA]</scope>
    <source>
        <strain evidence="1 2">cv. Chiifu-401-42</strain>
    </source>
</reference>
<dbReference type="Gramene" id="Bra015528.1">
    <property type="protein sequence ID" value="Bra015528.1-P"/>
    <property type="gene ID" value="Bra015528"/>
</dbReference>
<dbReference type="Proteomes" id="UP000011750">
    <property type="component" value="Chromosome A10"/>
</dbReference>
<sequence length="67" mass="7716">MFFILCFGKLSTEFLNGDDRGESQEQFDIRVLTLGLCRPSSKFVSSILGVEECAKRRRAYLRQYDSS</sequence>